<evidence type="ECO:0000313" key="1">
    <source>
        <dbReference type="EMBL" id="GAA2589835.1"/>
    </source>
</evidence>
<evidence type="ECO:0008006" key="3">
    <source>
        <dbReference type="Google" id="ProtNLM"/>
    </source>
</evidence>
<organism evidence="1 2">
    <name type="scientific">Actinomadura fulvescens</name>
    <dbReference type="NCBI Taxonomy" id="46160"/>
    <lineage>
        <taxon>Bacteria</taxon>
        <taxon>Bacillati</taxon>
        <taxon>Actinomycetota</taxon>
        <taxon>Actinomycetes</taxon>
        <taxon>Streptosporangiales</taxon>
        <taxon>Thermomonosporaceae</taxon>
        <taxon>Actinomadura</taxon>
    </lineage>
</organism>
<sequence>MEQVGRLEAVHVGQVDIDERDVRETPAGGRHELRAAFHRSGHRDIRLPVKKRDKSASQKMHILRYQYSNHLYSL</sequence>
<dbReference type="Proteomes" id="UP001501509">
    <property type="component" value="Unassembled WGS sequence"/>
</dbReference>
<dbReference type="EMBL" id="BAAATD010000002">
    <property type="protein sequence ID" value="GAA2589835.1"/>
    <property type="molecule type" value="Genomic_DNA"/>
</dbReference>
<keyword evidence="2" id="KW-1185">Reference proteome</keyword>
<gene>
    <name evidence="1" type="ORF">GCM10010411_23400</name>
</gene>
<comment type="caution">
    <text evidence="1">The sequence shown here is derived from an EMBL/GenBank/DDBJ whole genome shotgun (WGS) entry which is preliminary data.</text>
</comment>
<proteinExistence type="predicted"/>
<evidence type="ECO:0000313" key="2">
    <source>
        <dbReference type="Proteomes" id="UP001501509"/>
    </source>
</evidence>
<accession>A0ABN3PJU1</accession>
<reference evidence="1 2" key="1">
    <citation type="journal article" date="2019" name="Int. J. Syst. Evol. Microbiol.">
        <title>The Global Catalogue of Microorganisms (GCM) 10K type strain sequencing project: providing services to taxonomists for standard genome sequencing and annotation.</title>
        <authorList>
            <consortium name="The Broad Institute Genomics Platform"/>
            <consortium name="The Broad Institute Genome Sequencing Center for Infectious Disease"/>
            <person name="Wu L."/>
            <person name="Ma J."/>
        </authorList>
    </citation>
    <scope>NUCLEOTIDE SEQUENCE [LARGE SCALE GENOMIC DNA]</scope>
    <source>
        <strain evidence="1 2">JCM 6833</strain>
    </source>
</reference>
<protein>
    <recommendedName>
        <fullName evidence="3">Transposase</fullName>
    </recommendedName>
</protein>
<name>A0ABN3PJU1_9ACTN</name>